<evidence type="ECO:0000256" key="3">
    <source>
        <dbReference type="ARBA" id="ARBA00023136"/>
    </source>
</evidence>
<evidence type="ECO:0000256" key="4">
    <source>
        <dbReference type="RuleBase" id="RU367022"/>
    </source>
</evidence>
<protein>
    <recommendedName>
        <fullName evidence="4">Copper transport protein</fullName>
    </recommendedName>
</protein>
<keyword evidence="4" id="KW-0186">Copper</keyword>
<keyword evidence="4" id="KW-0813">Transport</keyword>
<name>A0A1U7LNY4_NEOID</name>
<keyword evidence="1 4" id="KW-0812">Transmembrane</keyword>
<accession>A0A1U7LNY4</accession>
<keyword evidence="2 4" id="KW-1133">Transmembrane helix</keyword>
<comment type="subcellular location">
    <subcellularLocation>
        <location evidence="4">Membrane</location>
        <topology evidence="4">Multi-pass membrane protein</topology>
    </subcellularLocation>
</comment>
<dbReference type="PANTHER" id="PTHR12483:SF115">
    <property type="entry name" value="COPPER TRANSPORT PROTEIN"/>
    <property type="match status" value="1"/>
</dbReference>
<organism evidence="5 6">
    <name type="scientific">Neolecta irregularis (strain DAH-3)</name>
    <dbReference type="NCBI Taxonomy" id="1198029"/>
    <lineage>
        <taxon>Eukaryota</taxon>
        <taxon>Fungi</taxon>
        <taxon>Dikarya</taxon>
        <taxon>Ascomycota</taxon>
        <taxon>Taphrinomycotina</taxon>
        <taxon>Neolectales</taxon>
        <taxon>Neolectaceae</taxon>
        <taxon>Neolecta</taxon>
    </lineage>
</organism>
<keyword evidence="4" id="KW-0187">Copper transport</keyword>
<keyword evidence="4" id="KW-0406">Ion transport</keyword>
<keyword evidence="3 4" id="KW-0472">Membrane</keyword>
<dbReference type="PANTHER" id="PTHR12483">
    <property type="entry name" value="SOLUTE CARRIER FAMILY 31 COPPER TRANSPORTERS"/>
    <property type="match status" value="1"/>
</dbReference>
<feature type="transmembrane region" description="Helical" evidence="4">
    <location>
        <begin position="116"/>
        <end position="133"/>
    </location>
</feature>
<keyword evidence="6" id="KW-1185">Reference proteome</keyword>
<proteinExistence type="inferred from homology"/>
<evidence type="ECO:0000256" key="1">
    <source>
        <dbReference type="ARBA" id="ARBA00022692"/>
    </source>
</evidence>
<feature type="transmembrane region" description="Helical" evidence="4">
    <location>
        <begin position="47"/>
        <end position="67"/>
    </location>
</feature>
<dbReference type="GO" id="GO:0005375">
    <property type="term" value="F:copper ion transmembrane transporter activity"/>
    <property type="evidence" value="ECO:0007669"/>
    <property type="project" value="UniProtKB-UniRule"/>
</dbReference>
<comment type="similarity">
    <text evidence="4">Belongs to the copper transporter (Ctr) (TC 1.A.56) family. SLC31A subfamily.</text>
</comment>
<comment type="caution">
    <text evidence="5">The sequence shown here is derived from an EMBL/GenBank/DDBJ whole genome shotgun (WGS) entry which is preliminary data.</text>
</comment>
<reference evidence="5 6" key="1">
    <citation type="submission" date="2016-04" db="EMBL/GenBank/DDBJ databases">
        <title>Evolutionary innovation and constraint leading to complex multicellularity in the Ascomycota.</title>
        <authorList>
            <person name="Cisse O."/>
            <person name="Nguyen A."/>
            <person name="Hewitt D.A."/>
            <person name="Jedd G."/>
            <person name="Stajich J.E."/>
        </authorList>
    </citation>
    <scope>NUCLEOTIDE SEQUENCE [LARGE SCALE GENOMIC DNA]</scope>
    <source>
        <strain evidence="5 6">DAH-3</strain>
    </source>
</reference>
<sequence length="167" mass="19375">MDHEHNGHHEGMDHSKPMCSMNMLFTWSYENLCIVFPQWHISGTPNFILSLFAIVMICVFYEGLRYYSRKFELKTYRMKANRRSSNNSSDADDEGRVLMDPEISGDSRRRRKVIKAIFYGIQILLSFSIMLIFMTYNGFVMLAVMTGATLGYYIFMPSTDSKGMACH</sequence>
<dbReference type="InterPro" id="IPR007274">
    <property type="entry name" value="Cop_transporter"/>
</dbReference>
<dbReference type="EMBL" id="LXFE01000835">
    <property type="protein sequence ID" value="OLL24380.1"/>
    <property type="molecule type" value="Genomic_DNA"/>
</dbReference>
<gene>
    <name evidence="5" type="ORF">NEOLI_003048</name>
</gene>
<dbReference type="GO" id="GO:0016020">
    <property type="term" value="C:membrane"/>
    <property type="evidence" value="ECO:0007669"/>
    <property type="project" value="UniProtKB-SubCell"/>
</dbReference>
<dbReference type="STRING" id="1198029.A0A1U7LNY4"/>
<evidence type="ECO:0000313" key="6">
    <source>
        <dbReference type="Proteomes" id="UP000186594"/>
    </source>
</evidence>
<dbReference type="AlphaFoldDB" id="A0A1U7LNY4"/>
<dbReference type="OrthoDB" id="161814at2759"/>
<dbReference type="Proteomes" id="UP000186594">
    <property type="component" value="Unassembled WGS sequence"/>
</dbReference>
<evidence type="ECO:0000256" key="2">
    <source>
        <dbReference type="ARBA" id="ARBA00022989"/>
    </source>
</evidence>
<feature type="transmembrane region" description="Helical" evidence="4">
    <location>
        <begin position="139"/>
        <end position="155"/>
    </location>
</feature>
<dbReference type="Pfam" id="PF04145">
    <property type="entry name" value="Ctr"/>
    <property type="match status" value="1"/>
</dbReference>
<evidence type="ECO:0000313" key="5">
    <source>
        <dbReference type="EMBL" id="OLL24380.1"/>
    </source>
</evidence>
<dbReference type="OMA" id="DITEYCH"/>